<evidence type="ECO:0000256" key="4">
    <source>
        <dbReference type="ARBA" id="ARBA00022763"/>
    </source>
</evidence>
<dbReference type="Gene3D" id="1.10.1670.10">
    <property type="entry name" value="Helix-hairpin-Helix base-excision DNA repair enzymes (C-terminal)"/>
    <property type="match status" value="1"/>
</dbReference>
<keyword evidence="3" id="KW-0479">Metal-binding</keyword>
<dbReference type="GO" id="GO:0016798">
    <property type="term" value="F:hydrolase activity, acting on glycosyl bonds"/>
    <property type="evidence" value="ECO:0007669"/>
    <property type="project" value="UniProtKB-KW"/>
</dbReference>
<evidence type="ECO:0000256" key="1">
    <source>
        <dbReference type="ARBA" id="ARBA00001966"/>
    </source>
</evidence>
<dbReference type="PANTHER" id="PTHR47203:SF1">
    <property type="entry name" value="HYPOTHETICAL BASE EXCISION DNA REPAIR PROTEIN (EUROFUNG)"/>
    <property type="match status" value="1"/>
</dbReference>
<proteinExistence type="inferred from homology"/>
<name>A0A6J4PLD7_9BACT</name>
<evidence type="ECO:0000259" key="10">
    <source>
        <dbReference type="SMART" id="SM00478"/>
    </source>
</evidence>
<organism evidence="11">
    <name type="scientific">uncultured Phycisphaerae bacterium</name>
    <dbReference type="NCBI Taxonomy" id="904963"/>
    <lineage>
        <taxon>Bacteria</taxon>
        <taxon>Pseudomonadati</taxon>
        <taxon>Planctomycetota</taxon>
        <taxon>Phycisphaerae</taxon>
        <taxon>environmental samples</taxon>
    </lineage>
</organism>
<accession>A0A6J4PLD7</accession>
<keyword evidence="6" id="KW-0408">Iron</keyword>
<dbReference type="EMBL" id="CADCUQ010000557">
    <property type="protein sequence ID" value="CAA9414204.1"/>
    <property type="molecule type" value="Genomic_DNA"/>
</dbReference>
<keyword evidence="5" id="KW-0378">Hydrolase</keyword>
<evidence type="ECO:0000256" key="6">
    <source>
        <dbReference type="ARBA" id="ARBA00023004"/>
    </source>
</evidence>
<sequence>MIGSNFPRAAADAVRSGAADPNITLLLFPLMRRLMVKRAKVRRVLRRLEQMYGTRTWTRPACGLDVLVEALLAQNTNMANATSGYRQLRRRFRSWNAVMAAPVEDVQRQIAICGLARMRARRLQDLLRIIRAQRGKLDIEFLRDEAPRAAYDWLTSFYGIGPKTAAFTLLFAFALPVLPVDNGVLRVLRRTRLVRAKARDAEAEHTMSPLIAPGRHYAMHVLLFTHAKQRCRPKNPKCDECRLLELCPHGKRRVRHAAPEQPEEVTTLRRRAARLATFASAGILRSSDADGAGVLRPRGRAR</sequence>
<evidence type="ECO:0000313" key="11">
    <source>
        <dbReference type="EMBL" id="CAA9414204.1"/>
    </source>
</evidence>
<dbReference type="AlphaFoldDB" id="A0A6J4PLD7"/>
<evidence type="ECO:0000256" key="5">
    <source>
        <dbReference type="ARBA" id="ARBA00022801"/>
    </source>
</evidence>
<comment type="similarity">
    <text evidence="2">Belongs to the Nth/MutY family.</text>
</comment>
<evidence type="ECO:0000256" key="7">
    <source>
        <dbReference type="ARBA" id="ARBA00023014"/>
    </source>
</evidence>
<keyword evidence="9" id="KW-0326">Glycosidase</keyword>
<keyword evidence="7" id="KW-0411">Iron-sulfur</keyword>
<dbReference type="SUPFAM" id="SSF48150">
    <property type="entry name" value="DNA-glycosylase"/>
    <property type="match status" value="1"/>
</dbReference>
<comment type="cofactor">
    <cofactor evidence="1">
        <name>[4Fe-4S] cluster</name>
        <dbReference type="ChEBI" id="CHEBI:49883"/>
    </cofactor>
</comment>
<dbReference type="Gene3D" id="1.10.340.30">
    <property type="entry name" value="Hypothetical protein, domain 2"/>
    <property type="match status" value="1"/>
</dbReference>
<dbReference type="GO" id="GO:0046872">
    <property type="term" value="F:metal ion binding"/>
    <property type="evidence" value="ECO:0007669"/>
    <property type="project" value="UniProtKB-KW"/>
</dbReference>
<gene>
    <name evidence="11" type="ORF">AVDCRST_MAG64-2506</name>
</gene>
<dbReference type="InterPro" id="IPR003265">
    <property type="entry name" value="HhH-GPD_domain"/>
</dbReference>
<evidence type="ECO:0000256" key="3">
    <source>
        <dbReference type="ARBA" id="ARBA00022723"/>
    </source>
</evidence>
<dbReference type="CDD" id="cd00056">
    <property type="entry name" value="ENDO3c"/>
    <property type="match status" value="1"/>
</dbReference>
<evidence type="ECO:0000256" key="9">
    <source>
        <dbReference type="ARBA" id="ARBA00023295"/>
    </source>
</evidence>
<dbReference type="Pfam" id="PF00730">
    <property type="entry name" value="HhH-GPD"/>
    <property type="match status" value="1"/>
</dbReference>
<keyword evidence="4" id="KW-0227">DNA damage</keyword>
<feature type="domain" description="HhH-GPD" evidence="10">
    <location>
        <begin position="72"/>
        <end position="229"/>
    </location>
</feature>
<dbReference type="PROSITE" id="PS00764">
    <property type="entry name" value="ENDONUCLEASE_III_1"/>
    <property type="match status" value="1"/>
</dbReference>
<dbReference type="GO" id="GO:0006284">
    <property type="term" value="P:base-excision repair"/>
    <property type="evidence" value="ECO:0007669"/>
    <property type="project" value="InterPro"/>
</dbReference>
<dbReference type="GO" id="GO:0051536">
    <property type="term" value="F:iron-sulfur cluster binding"/>
    <property type="evidence" value="ECO:0007669"/>
    <property type="project" value="UniProtKB-KW"/>
</dbReference>
<evidence type="ECO:0000256" key="8">
    <source>
        <dbReference type="ARBA" id="ARBA00023204"/>
    </source>
</evidence>
<dbReference type="InterPro" id="IPR023170">
    <property type="entry name" value="HhH_base_excis_C"/>
</dbReference>
<evidence type="ECO:0000256" key="2">
    <source>
        <dbReference type="ARBA" id="ARBA00008343"/>
    </source>
</evidence>
<reference evidence="11" key="1">
    <citation type="submission" date="2020-02" db="EMBL/GenBank/DDBJ databases">
        <authorList>
            <person name="Meier V. D."/>
        </authorList>
    </citation>
    <scope>NUCLEOTIDE SEQUENCE</scope>
    <source>
        <strain evidence="11">AVDCRST_MAG64</strain>
    </source>
</reference>
<keyword evidence="8" id="KW-0234">DNA repair</keyword>
<dbReference type="SMART" id="SM00478">
    <property type="entry name" value="ENDO3c"/>
    <property type="match status" value="1"/>
</dbReference>
<dbReference type="InterPro" id="IPR004035">
    <property type="entry name" value="Endouclease-III_FeS-bd_BS"/>
</dbReference>
<dbReference type="InterPro" id="IPR011257">
    <property type="entry name" value="DNA_glycosylase"/>
</dbReference>
<dbReference type="PANTHER" id="PTHR47203">
    <property type="match status" value="1"/>
</dbReference>
<protein>
    <recommendedName>
        <fullName evidence="10">HhH-GPD domain-containing protein</fullName>
    </recommendedName>
</protein>